<dbReference type="GO" id="GO:0004497">
    <property type="term" value="F:monooxygenase activity"/>
    <property type="evidence" value="ECO:0007669"/>
    <property type="project" value="UniProtKB-KW"/>
</dbReference>
<accession>A0A1B2I3E2</accession>
<dbReference type="STRING" id="1197717.BED41_04950"/>
<evidence type="ECO:0000313" key="2">
    <source>
        <dbReference type="Proteomes" id="UP000093044"/>
    </source>
</evidence>
<keyword evidence="1" id="KW-0560">Oxidoreductase</keyword>
<dbReference type="GeneID" id="83057203"/>
<gene>
    <name evidence="1" type="ORF">BED41_04950</name>
</gene>
<dbReference type="EMBL" id="CP016757">
    <property type="protein sequence ID" value="ANZ44489.1"/>
    <property type="molecule type" value="Genomic_DNA"/>
</dbReference>
<dbReference type="AlphaFoldDB" id="A0A1B2I3E2"/>
<dbReference type="PANTHER" id="PTHR38457">
    <property type="entry name" value="REGULATOR ABRB-RELATED"/>
    <property type="match status" value="1"/>
</dbReference>
<dbReference type="InterPro" id="IPR007820">
    <property type="entry name" value="AbrB_fam"/>
</dbReference>
<keyword evidence="2" id="KW-1185">Reference proteome</keyword>
<dbReference type="KEGG" id="cpor:BED41_04950"/>
<dbReference type="RefSeq" id="WP_066743679.1">
    <property type="nucleotide sequence ID" value="NZ_CALCLR010000123.1"/>
</dbReference>
<sequence>MSSQFYTIFAVVLGSGIGYKLNFPAGAMVGGLLGGLIVKAFFTMGLDPKIDWLSYLSQALVAYVLVRGSDFSSLKELPKYLPAAIAYSLLLLVFTLGLAWFFARFCNMDFLTSLFATTPGGLTGIAVVAVDIGANPAISVLFNICRIVTVLVVVPILANIIVRH</sequence>
<dbReference type="GO" id="GO:0010468">
    <property type="term" value="P:regulation of gene expression"/>
    <property type="evidence" value="ECO:0007669"/>
    <property type="project" value="InterPro"/>
</dbReference>
<name>A0A1B2I3E2_9BACT</name>
<dbReference type="OrthoDB" id="5802at2"/>
<keyword evidence="1" id="KW-0503">Monooxygenase</keyword>
<dbReference type="GO" id="GO:0016020">
    <property type="term" value="C:membrane"/>
    <property type="evidence" value="ECO:0007669"/>
    <property type="project" value="InterPro"/>
</dbReference>
<dbReference type="PANTHER" id="PTHR38457:SF1">
    <property type="entry name" value="REGULATOR ABRB-RELATED"/>
    <property type="match status" value="1"/>
</dbReference>
<reference evidence="1" key="1">
    <citation type="submission" date="2016-08" db="EMBL/GenBank/DDBJ databases">
        <title>Complete genome of Cloacibacillus porcorum.</title>
        <authorList>
            <person name="Looft T."/>
            <person name="Bayles D.O."/>
            <person name="Alt D.P."/>
        </authorList>
    </citation>
    <scope>NUCLEOTIDE SEQUENCE [LARGE SCALE GENOMIC DNA]</scope>
    <source>
        <strain evidence="1">CL-84</strain>
    </source>
</reference>
<proteinExistence type="predicted"/>
<organism evidence="1 2">
    <name type="scientific">Cloacibacillus porcorum</name>
    <dbReference type="NCBI Taxonomy" id="1197717"/>
    <lineage>
        <taxon>Bacteria</taxon>
        <taxon>Thermotogati</taxon>
        <taxon>Synergistota</taxon>
        <taxon>Synergistia</taxon>
        <taxon>Synergistales</taxon>
        <taxon>Synergistaceae</taxon>
        <taxon>Cloacibacillus</taxon>
    </lineage>
</organism>
<evidence type="ECO:0000313" key="1">
    <source>
        <dbReference type="EMBL" id="ANZ44489.1"/>
    </source>
</evidence>
<dbReference type="Pfam" id="PF05145">
    <property type="entry name" value="AbrB"/>
    <property type="match status" value="1"/>
</dbReference>
<protein>
    <submittedName>
        <fullName evidence="1">Ammonia monooxygenase</fullName>
    </submittedName>
</protein>
<dbReference type="Proteomes" id="UP000093044">
    <property type="component" value="Chromosome"/>
</dbReference>